<dbReference type="Gene3D" id="3.90.20.20">
    <property type="match status" value="1"/>
</dbReference>
<reference evidence="7 8" key="1">
    <citation type="submission" date="2018-05" db="EMBL/GenBank/DDBJ databases">
        <title>Draft genome of Methanospirillum lacunae Ki8-1.</title>
        <authorList>
            <person name="Dueholm M.S."/>
            <person name="Nielsen P.H."/>
            <person name="Bakmann L.F."/>
            <person name="Otzen D.E."/>
        </authorList>
    </citation>
    <scope>NUCLEOTIDE SEQUENCE [LARGE SCALE GENOMIC DNA]</scope>
    <source>
        <strain evidence="7 8">Ki8-1</strain>
    </source>
</reference>
<dbReference type="PANTHER" id="PTHR21237">
    <property type="entry name" value="GRPE PROTEIN"/>
    <property type="match status" value="1"/>
</dbReference>
<evidence type="ECO:0000313" key="8">
    <source>
        <dbReference type="Proteomes" id="UP000245657"/>
    </source>
</evidence>
<dbReference type="GO" id="GO:0051087">
    <property type="term" value="F:protein-folding chaperone binding"/>
    <property type="evidence" value="ECO:0007669"/>
    <property type="project" value="InterPro"/>
</dbReference>
<protein>
    <recommendedName>
        <fullName evidence="3 4">Protein GrpE</fullName>
    </recommendedName>
    <alternativeName>
        <fullName evidence="3">HSP-70 cofactor</fullName>
    </alternativeName>
</protein>
<dbReference type="PRINTS" id="PR00773">
    <property type="entry name" value="GRPEPROTEIN"/>
</dbReference>
<dbReference type="InterPro" id="IPR009012">
    <property type="entry name" value="GrpE_head"/>
</dbReference>
<evidence type="ECO:0000256" key="4">
    <source>
        <dbReference type="RuleBase" id="RU000639"/>
    </source>
</evidence>
<accession>A0A2V2NAZ3</accession>
<dbReference type="GO" id="GO:0042803">
    <property type="term" value="F:protein homodimerization activity"/>
    <property type="evidence" value="ECO:0007669"/>
    <property type="project" value="InterPro"/>
</dbReference>
<dbReference type="Pfam" id="PF01025">
    <property type="entry name" value="GrpE"/>
    <property type="match status" value="1"/>
</dbReference>
<keyword evidence="2 3" id="KW-0143">Chaperone</keyword>
<proteinExistence type="inferred from homology"/>
<dbReference type="SUPFAM" id="SSF58014">
    <property type="entry name" value="Coiled-coil domain of nucleotide exchange factor GrpE"/>
    <property type="match status" value="1"/>
</dbReference>
<comment type="subunit">
    <text evidence="3">Homodimer.</text>
</comment>
<dbReference type="HAMAP" id="MF_01151">
    <property type="entry name" value="GrpE"/>
    <property type="match status" value="1"/>
</dbReference>
<dbReference type="SUPFAM" id="SSF51064">
    <property type="entry name" value="Head domain of nucleotide exchange factor GrpE"/>
    <property type="match status" value="1"/>
</dbReference>
<evidence type="ECO:0000256" key="3">
    <source>
        <dbReference type="HAMAP-Rule" id="MF_01151"/>
    </source>
</evidence>
<sequence>MINSADEGAPQEPREDQGEVGELIPEESPPQDERTPLEILQGEYDDLHNRYLRLAADFENFRKRSARDIESRTSSAIERFAKDMLEVADSLERALVAEGSEHEGMNQIKKLLENVLDRQGIGSYESSGEKFDPTRHEAIAYVPSEKDEGIVCDEVCKGYCLNSKVIRPAKVTVSRGNESEQSKE</sequence>
<dbReference type="PANTHER" id="PTHR21237:SF23">
    <property type="entry name" value="GRPE PROTEIN HOMOLOG, MITOCHONDRIAL"/>
    <property type="match status" value="1"/>
</dbReference>
<dbReference type="GO" id="GO:0051082">
    <property type="term" value="F:unfolded protein binding"/>
    <property type="evidence" value="ECO:0007669"/>
    <property type="project" value="TreeGrafter"/>
</dbReference>
<dbReference type="GO" id="GO:0000774">
    <property type="term" value="F:adenyl-nucleotide exchange factor activity"/>
    <property type="evidence" value="ECO:0007669"/>
    <property type="project" value="InterPro"/>
</dbReference>
<dbReference type="GO" id="GO:0006457">
    <property type="term" value="P:protein folding"/>
    <property type="evidence" value="ECO:0007669"/>
    <property type="project" value="InterPro"/>
</dbReference>
<keyword evidence="3" id="KW-0963">Cytoplasm</keyword>
<comment type="subcellular location">
    <subcellularLocation>
        <location evidence="3">Cytoplasm</location>
    </subcellularLocation>
</comment>
<name>A0A2V2NAZ3_9EURY</name>
<evidence type="ECO:0000313" key="7">
    <source>
        <dbReference type="EMBL" id="PWR72731.1"/>
    </source>
</evidence>
<keyword evidence="8" id="KW-1185">Reference proteome</keyword>
<evidence type="ECO:0000256" key="2">
    <source>
        <dbReference type="ARBA" id="ARBA00023186"/>
    </source>
</evidence>
<comment type="similarity">
    <text evidence="1 3 5">Belongs to the GrpE family.</text>
</comment>
<dbReference type="InterPro" id="IPR000740">
    <property type="entry name" value="GrpE"/>
</dbReference>
<dbReference type="CDD" id="cd00446">
    <property type="entry name" value="GrpE"/>
    <property type="match status" value="1"/>
</dbReference>
<dbReference type="EMBL" id="QGMY01000006">
    <property type="protein sequence ID" value="PWR72731.1"/>
    <property type="molecule type" value="Genomic_DNA"/>
</dbReference>
<evidence type="ECO:0000256" key="1">
    <source>
        <dbReference type="ARBA" id="ARBA00009054"/>
    </source>
</evidence>
<comment type="function">
    <text evidence="3 4">Participates actively in the response to hyperosmotic and heat shock by preventing the aggregation of stress-denatured proteins, in association with DnaK and GrpE. It is the nucleotide exchange factor for DnaK and may function as a thermosensor. Unfolded proteins bind initially to DnaJ; upon interaction with the DnaJ-bound protein, DnaK hydrolyzes its bound ATP, resulting in the formation of a stable complex. GrpE releases ADP from DnaK; ATP binding to DnaK triggers the release of the substrate protein, thus completing the reaction cycle. Several rounds of ATP-dependent interactions between DnaJ, DnaK and GrpE are required for fully efficient folding.</text>
</comment>
<dbReference type="OrthoDB" id="372230at2157"/>
<comment type="caution">
    <text evidence="7">The sequence shown here is derived from an EMBL/GenBank/DDBJ whole genome shotgun (WGS) entry which is preliminary data.</text>
</comment>
<dbReference type="RefSeq" id="WP_109968242.1">
    <property type="nucleotide sequence ID" value="NZ_CP176093.1"/>
</dbReference>
<gene>
    <name evidence="3 7" type="primary">grpE</name>
    <name evidence="7" type="ORF">DK846_07205</name>
</gene>
<dbReference type="AlphaFoldDB" id="A0A2V2NAZ3"/>
<feature type="region of interest" description="Disordered" evidence="6">
    <location>
        <begin position="1"/>
        <end position="36"/>
    </location>
</feature>
<dbReference type="GeneID" id="97548570"/>
<organism evidence="7 8">
    <name type="scientific">Methanospirillum lacunae</name>
    <dbReference type="NCBI Taxonomy" id="668570"/>
    <lineage>
        <taxon>Archaea</taxon>
        <taxon>Methanobacteriati</taxon>
        <taxon>Methanobacteriota</taxon>
        <taxon>Stenosarchaea group</taxon>
        <taxon>Methanomicrobia</taxon>
        <taxon>Methanomicrobiales</taxon>
        <taxon>Methanospirillaceae</taxon>
        <taxon>Methanospirillum</taxon>
    </lineage>
</organism>
<dbReference type="InterPro" id="IPR013805">
    <property type="entry name" value="GrpE_CC"/>
</dbReference>
<dbReference type="Gene3D" id="2.30.22.10">
    <property type="entry name" value="Head domain of nucleotide exchange factor GrpE"/>
    <property type="match status" value="1"/>
</dbReference>
<keyword evidence="3 4" id="KW-0346">Stress response</keyword>
<dbReference type="Proteomes" id="UP000245657">
    <property type="component" value="Unassembled WGS sequence"/>
</dbReference>
<dbReference type="PROSITE" id="PS01071">
    <property type="entry name" value="GRPE"/>
    <property type="match status" value="1"/>
</dbReference>
<evidence type="ECO:0000256" key="6">
    <source>
        <dbReference type="SAM" id="MobiDB-lite"/>
    </source>
</evidence>
<evidence type="ECO:0000256" key="5">
    <source>
        <dbReference type="RuleBase" id="RU004478"/>
    </source>
</evidence>
<dbReference type="GO" id="GO:0005737">
    <property type="term" value="C:cytoplasm"/>
    <property type="evidence" value="ECO:0007669"/>
    <property type="project" value="UniProtKB-SubCell"/>
</dbReference>